<accession>A0A8B8K168</accession>
<dbReference type="OrthoDB" id="1433126at2759"/>
<name>A0A8B8K168_ABRPR</name>
<dbReference type="CDD" id="cd00303">
    <property type="entry name" value="retropepsin_like"/>
    <property type="match status" value="1"/>
</dbReference>
<feature type="region of interest" description="Disordered" evidence="1">
    <location>
        <begin position="1"/>
        <end position="33"/>
    </location>
</feature>
<dbReference type="AlphaFoldDB" id="A0A8B8K168"/>
<dbReference type="KEGG" id="aprc:113850874"/>
<evidence type="ECO:0000313" key="2">
    <source>
        <dbReference type="Proteomes" id="UP000694853"/>
    </source>
</evidence>
<evidence type="ECO:0000256" key="1">
    <source>
        <dbReference type="SAM" id="MobiDB-lite"/>
    </source>
</evidence>
<sequence>MLKEKEDSSCTQVIVGQNREENTQEQPESIPAQPKGVENVERAIPLPFPHIVIQPSKKIEEAEKVIIETFRKVEVNIPLLDVIKQIPKYAKFLKDLCTHRRRLKVNEKVNMGRNVSALFEKQRSTMPEKCKDPGTFTIPCIIGNNRIENAMLDLRASINVMPFSIFTVLSLDPLQPISVVIHLANRSITNPAGVVEDVLVRVNDLIFLAEFYILDMQEGESMKSAAPIILGRQFLKTTRTKIDVHARTLTMEFGDSIVSFNILDAMKHPFEEHSVFQIDLFDDLIDEQFFELLEEDFSLTFSKLIDTSICEYCNNSSMCDTCISDF</sequence>
<dbReference type="Gene3D" id="2.40.70.10">
    <property type="entry name" value="Acid Proteases"/>
    <property type="match status" value="1"/>
</dbReference>
<proteinExistence type="predicted"/>
<dbReference type="Proteomes" id="UP000694853">
    <property type="component" value="Unplaced"/>
</dbReference>
<organism evidence="2 3">
    <name type="scientific">Abrus precatorius</name>
    <name type="common">Indian licorice</name>
    <name type="synonym">Glycine abrus</name>
    <dbReference type="NCBI Taxonomy" id="3816"/>
    <lineage>
        <taxon>Eukaryota</taxon>
        <taxon>Viridiplantae</taxon>
        <taxon>Streptophyta</taxon>
        <taxon>Embryophyta</taxon>
        <taxon>Tracheophyta</taxon>
        <taxon>Spermatophyta</taxon>
        <taxon>Magnoliopsida</taxon>
        <taxon>eudicotyledons</taxon>
        <taxon>Gunneridae</taxon>
        <taxon>Pentapetalae</taxon>
        <taxon>rosids</taxon>
        <taxon>fabids</taxon>
        <taxon>Fabales</taxon>
        <taxon>Fabaceae</taxon>
        <taxon>Papilionoideae</taxon>
        <taxon>50 kb inversion clade</taxon>
        <taxon>NPAAA clade</taxon>
        <taxon>indigoferoid/millettioid clade</taxon>
        <taxon>Abreae</taxon>
        <taxon>Abrus</taxon>
    </lineage>
</organism>
<reference evidence="3" key="2">
    <citation type="submission" date="2025-08" db="UniProtKB">
        <authorList>
            <consortium name="RefSeq"/>
        </authorList>
    </citation>
    <scope>IDENTIFICATION</scope>
    <source>
        <tissue evidence="3">Young leaves</tissue>
    </source>
</reference>
<dbReference type="InterPro" id="IPR021109">
    <property type="entry name" value="Peptidase_aspartic_dom_sf"/>
</dbReference>
<dbReference type="PANTHER" id="PTHR33067">
    <property type="entry name" value="RNA-DIRECTED DNA POLYMERASE-RELATED"/>
    <property type="match status" value="1"/>
</dbReference>
<dbReference type="GeneID" id="113850874"/>
<protein>
    <submittedName>
        <fullName evidence="3">Uncharacterized protein LOC113850874</fullName>
    </submittedName>
</protein>
<gene>
    <name evidence="3" type="primary">LOC113850874</name>
</gene>
<dbReference type="PANTHER" id="PTHR33067:SF15">
    <property type="entry name" value="RNA-DIRECTED DNA POLYMERASE"/>
    <property type="match status" value="1"/>
</dbReference>
<dbReference type="RefSeq" id="XP_027337199.1">
    <property type="nucleotide sequence ID" value="XM_027481398.1"/>
</dbReference>
<evidence type="ECO:0000313" key="3">
    <source>
        <dbReference type="RefSeq" id="XP_027337199.1"/>
    </source>
</evidence>
<keyword evidence="2" id="KW-1185">Reference proteome</keyword>
<reference evidence="2" key="1">
    <citation type="journal article" date="2019" name="Toxins">
        <title>Detection of Abrin-Like and Prepropulchellin-Like Toxin Genes and Transcripts Using Whole Genome Sequencing and Full-Length Transcript Sequencing of Abrus precatorius.</title>
        <authorList>
            <person name="Hovde B.T."/>
            <person name="Daligault H.E."/>
            <person name="Hanschen E.R."/>
            <person name="Kunde Y.A."/>
            <person name="Johnson M.B."/>
            <person name="Starkenburg S.R."/>
            <person name="Johnson S.L."/>
        </authorList>
    </citation>
    <scope>NUCLEOTIDE SEQUENCE [LARGE SCALE GENOMIC DNA]</scope>
</reference>